<dbReference type="eggNOG" id="COG0488">
    <property type="taxonomic scope" value="Bacteria"/>
</dbReference>
<evidence type="ECO:0000313" key="7">
    <source>
        <dbReference type="Proteomes" id="UP000007652"/>
    </source>
</evidence>
<dbReference type="SUPFAM" id="SSF52540">
    <property type="entry name" value="P-loop containing nucleoside triphosphate hydrolases"/>
    <property type="match status" value="2"/>
</dbReference>
<keyword evidence="4" id="KW-0175">Coiled coil</keyword>
<reference evidence="6 7" key="1">
    <citation type="journal article" date="2011" name="J. Bacteriol.">
        <title>Draft genome sequence of Caloramator australicus strain RC3T, a thermoanaerobe from the Great Artesian Basin of Australia.</title>
        <authorList>
            <person name="Ogg C.D."/>
            <person name="Patel B.K.C."/>
        </authorList>
    </citation>
    <scope>NUCLEOTIDE SEQUENCE [LARGE SCALE GENOMIC DNA]</scope>
    <source>
        <strain evidence="6 7">RC3</strain>
    </source>
</reference>
<dbReference type="Gene3D" id="1.10.287.380">
    <property type="entry name" value="Valyl-tRNA synthetase, C-terminal domain"/>
    <property type="match status" value="1"/>
</dbReference>
<feature type="coiled-coil region" evidence="4">
    <location>
        <begin position="249"/>
        <end position="276"/>
    </location>
</feature>
<feature type="domain" description="ABC transporter" evidence="5">
    <location>
        <begin position="321"/>
        <end position="542"/>
    </location>
</feature>
<protein>
    <submittedName>
        <fullName evidence="6">ABC-type transporter, duplicate ATPase component</fullName>
    </submittedName>
</protein>
<dbReference type="Proteomes" id="UP000007652">
    <property type="component" value="Unassembled WGS sequence"/>
</dbReference>
<accession>I7LI44</accession>
<keyword evidence="7" id="KW-1185">Reference proteome</keyword>
<evidence type="ECO:0000256" key="2">
    <source>
        <dbReference type="ARBA" id="ARBA00022741"/>
    </source>
</evidence>
<dbReference type="GO" id="GO:0005524">
    <property type="term" value="F:ATP binding"/>
    <property type="evidence" value="ECO:0007669"/>
    <property type="project" value="UniProtKB-KW"/>
</dbReference>
<name>I7LI44_9CLOT</name>
<dbReference type="AlphaFoldDB" id="I7LI44"/>
<dbReference type="PANTHER" id="PTHR42855">
    <property type="entry name" value="ABC TRANSPORTER ATP-BINDING SUBUNIT"/>
    <property type="match status" value="1"/>
</dbReference>
<gene>
    <name evidence="6" type="ORF">CAAU_0568</name>
</gene>
<evidence type="ECO:0000259" key="5">
    <source>
        <dbReference type="PROSITE" id="PS50893"/>
    </source>
</evidence>
<dbReference type="FunFam" id="3.40.50.300:FF:000011">
    <property type="entry name" value="Putative ABC transporter ATP-binding component"/>
    <property type="match status" value="1"/>
</dbReference>
<keyword evidence="2" id="KW-0547">Nucleotide-binding</keyword>
<dbReference type="InterPro" id="IPR037118">
    <property type="entry name" value="Val-tRNA_synth_C_sf"/>
</dbReference>
<feature type="domain" description="ABC transporter" evidence="5">
    <location>
        <begin position="4"/>
        <end position="260"/>
    </location>
</feature>
<proteinExistence type="predicted"/>
<dbReference type="InterPro" id="IPR051309">
    <property type="entry name" value="ABCF_ATPase"/>
</dbReference>
<dbReference type="InterPro" id="IPR032781">
    <property type="entry name" value="ABC_tran_Xtn"/>
</dbReference>
<evidence type="ECO:0000256" key="4">
    <source>
        <dbReference type="SAM" id="Coils"/>
    </source>
</evidence>
<sequence>MVILEAQNISKSYGVDVILKDVNFKIEDNEKVGLVGKNGAGKTTLFKILSKQLEPDSGSIFISSGKTIGLLSQIIDFDEENTVFEEAISVFNNIKSIEKRLRELEVLISKETDSLKHNMLLEEYGTLMESFEGLNGYAIDSEVKKVLTGLGIKQEDFNKKVVYLSGGQKTRLSLAKLLLKKPDIMLLDEPTNHLDLDVISFLENFLKEFKGSCIIISHDRYFLDVVTSKTFELIDGIIEEYNGNYTFFINERQKRLEEKLKDYELQQKEIRRLEEMIERFRSFNREKSIKQAESKEKMLNKIERIEKPNLKEKSIGLKFEVKVQSGFDVLTVENLKKSYDKVLFENIYFSIKRKERVALIGPNGKGKTTLFKIICGLEDYDMGFVKLGKNLHIGYYDQEQNNLSLEKTVIEEVWDEYPDLTTTQIRNYLAAFLFTGDDVFKPVSSLSGGERARLSLLKIMLKRPNFLLLDEPTNHLDIFSREALERALLEYDGTIFAISHDRYFLNKIFEKILEFDGQSICEYLGNFDYYLQKKNSKDEDIIFTQGKTKTQIREERKKLNEIKRQKKAFEEELKTIESKIEEIENHISSLEEMLCKEEIYSNSEKVIEVTKELSRSKNTLNELYNKWEELINQI</sequence>
<dbReference type="PROSITE" id="PS00211">
    <property type="entry name" value="ABC_TRANSPORTER_1"/>
    <property type="match status" value="2"/>
</dbReference>
<dbReference type="OrthoDB" id="9801441at2"/>
<dbReference type="GO" id="GO:0003677">
    <property type="term" value="F:DNA binding"/>
    <property type="evidence" value="ECO:0007669"/>
    <property type="project" value="InterPro"/>
</dbReference>
<dbReference type="Gene3D" id="3.40.50.300">
    <property type="entry name" value="P-loop containing nucleotide triphosphate hydrolases"/>
    <property type="match status" value="2"/>
</dbReference>
<dbReference type="SMART" id="SM00382">
    <property type="entry name" value="AAA"/>
    <property type="match status" value="2"/>
</dbReference>
<dbReference type="InterPro" id="IPR032524">
    <property type="entry name" value="ABC_tran_C"/>
</dbReference>
<keyword evidence="1" id="KW-0677">Repeat</keyword>
<feature type="coiled-coil region" evidence="4">
    <location>
        <begin position="552"/>
        <end position="593"/>
    </location>
</feature>
<organism evidence="6 7">
    <name type="scientific">Caloramator australicus RC3</name>
    <dbReference type="NCBI Taxonomy" id="857293"/>
    <lineage>
        <taxon>Bacteria</taxon>
        <taxon>Bacillati</taxon>
        <taxon>Bacillota</taxon>
        <taxon>Clostridia</taxon>
        <taxon>Eubacteriales</taxon>
        <taxon>Clostridiaceae</taxon>
        <taxon>Caloramator</taxon>
    </lineage>
</organism>
<dbReference type="Pfam" id="PF12848">
    <property type="entry name" value="ABC_tran_Xtn"/>
    <property type="match status" value="1"/>
</dbReference>
<evidence type="ECO:0000313" key="6">
    <source>
        <dbReference type="EMBL" id="CCJ32652.1"/>
    </source>
</evidence>
<dbReference type="InterPro" id="IPR003439">
    <property type="entry name" value="ABC_transporter-like_ATP-bd"/>
</dbReference>
<dbReference type="STRING" id="857293.CAAU_0568"/>
<dbReference type="RefSeq" id="WP_008907931.1">
    <property type="nucleotide sequence ID" value="NZ_CAKP01000024.1"/>
</dbReference>
<keyword evidence="3" id="KW-0067">ATP-binding</keyword>
<dbReference type="GO" id="GO:0016887">
    <property type="term" value="F:ATP hydrolysis activity"/>
    <property type="evidence" value="ECO:0007669"/>
    <property type="project" value="InterPro"/>
</dbReference>
<evidence type="ECO:0000256" key="1">
    <source>
        <dbReference type="ARBA" id="ARBA00022737"/>
    </source>
</evidence>
<dbReference type="CDD" id="cd03221">
    <property type="entry name" value="ABCF_EF-3"/>
    <property type="match status" value="2"/>
</dbReference>
<dbReference type="FunFam" id="3.40.50.300:FF:000309">
    <property type="entry name" value="ABC transporter ATP-binding protein"/>
    <property type="match status" value="1"/>
</dbReference>
<dbReference type="InterPro" id="IPR003593">
    <property type="entry name" value="AAA+_ATPase"/>
</dbReference>
<evidence type="ECO:0000256" key="3">
    <source>
        <dbReference type="ARBA" id="ARBA00022840"/>
    </source>
</evidence>
<dbReference type="PANTHER" id="PTHR42855:SF2">
    <property type="entry name" value="DRUG RESISTANCE ABC TRANSPORTER,ATP-BINDING PROTEIN"/>
    <property type="match status" value="1"/>
</dbReference>
<comment type="caution">
    <text evidence="6">The sequence shown here is derived from an EMBL/GenBank/DDBJ whole genome shotgun (WGS) entry which is preliminary data.</text>
</comment>
<dbReference type="InterPro" id="IPR017871">
    <property type="entry name" value="ABC_transporter-like_CS"/>
</dbReference>
<dbReference type="EMBL" id="CAKP01000024">
    <property type="protein sequence ID" value="CCJ32652.1"/>
    <property type="molecule type" value="Genomic_DNA"/>
</dbReference>
<dbReference type="Pfam" id="PF00005">
    <property type="entry name" value="ABC_tran"/>
    <property type="match status" value="2"/>
</dbReference>
<dbReference type="InterPro" id="IPR027417">
    <property type="entry name" value="P-loop_NTPase"/>
</dbReference>
<dbReference type="PROSITE" id="PS50893">
    <property type="entry name" value="ABC_TRANSPORTER_2"/>
    <property type="match status" value="2"/>
</dbReference>
<dbReference type="Pfam" id="PF16326">
    <property type="entry name" value="ABC_tran_CTD"/>
    <property type="match status" value="1"/>
</dbReference>